<organism evidence="2">
    <name type="scientific">Mustela putorius furo</name>
    <name type="common">European domestic ferret</name>
    <name type="synonym">Mustela furo</name>
    <dbReference type="NCBI Taxonomy" id="9669"/>
    <lineage>
        <taxon>Eukaryota</taxon>
        <taxon>Metazoa</taxon>
        <taxon>Chordata</taxon>
        <taxon>Craniata</taxon>
        <taxon>Vertebrata</taxon>
        <taxon>Euteleostomi</taxon>
        <taxon>Mammalia</taxon>
        <taxon>Eutheria</taxon>
        <taxon>Laurasiatheria</taxon>
        <taxon>Carnivora</taxon>
        <taxon>Caniformia</taxon>
        <taxon>Musteloidea</taxon>
        <taxon>Mustelidae</taxon>
        <taxon>Mustelinae</taxon>
        <taxon>Mustela</taxon>
    </lineage>
</organism>
<dbReference type="AlphaFoldDB" id="M3Y2H7"/>
<evidence type="ECO:0000256" key="1">
    <source>
        <dbReference type="SAM" id="MobiDB-lite"/>
    </source>
</evidence>
<dbReference type="HOGENOM" id="CLU_2637453_0_0_1"/>
<feature type="compositionally biased region" description="Basic and acidic residues" evidence="1">
    <location>
        <begin position="60"/>
        <end position="71"/>
    </location>
</feature>
<reference evidence="2" key="1">
    <citation type="submission" date="2024-06" db="UniProtKB">
        <authorList>
            <consortium name="Ensembl"/>
        </authorList>
    </citation>
    <scope>IDENTIFICATION</scope>
</reference>
<dbReference type="InParanoid" id="M3Y2H7"/>
<protein>
    <submittedName>
        <fullName evidence="2">Uncharacterized protein</fullName>
    </submittedName>
</protein>
<sequence>MTREESQEVERQEQTEEGTAWRRGRKADKKRIRRHGKRELKTKKKEERKEMELRPMGCHKPLDQTRPEAHISSRHFN</sequence>
<accession>M3Y2H7</accession>
<proteinExistence type="predicted"/>
<feature type="compositionally biased region" description="Basic and acidic residues" evidence="1">
    <location>
        <begin position="44"/>
        <end position="53"/>
    </location>
</feature>
<feature type="compositionally biased region" description="Basic and acidic residues" evidence="1">
    <location>
        <begin position="1"/>
        <end position="14"/>
    </location>
</feature>
<dbReference type="Ensembl" id="ENSMPUT00000005621.1">
    <property type="protein sequence ID" value="ENSMPUP00000005528.1"/>
    <property type="gene ID" value="ENSMPUG00000005570.1"/>
</dbReference>
<feature type="region of interest" description="Disordered" evidence="1">
    <location>
        <begin position="1"/>
        <end position="77"/>
    </location>
</feature>
<name>M3Y2H7_MUSPF</name>
<dbReference type="EMBL" id="AEYP01026888">
    <property type="status" value="NOT_ANNOTATED_CDS"/>
    <property type="molecule type" value="Genomic_DNA"/>
</dbReference>
<feature type="compositionally biased region" description="Basic residues" evidence="1">
    <location>
        <begin position="22"/>
        <end position="43"/>
    </location>
</feature>
<evidence type="ECO:0000313" key="2">
    <source>
        <dbReference type="Ensembl" id="ENSMPUP00000005528.1"/>
    </source>
</evidence>